<comment type="caution">
    <text evidence="1">The sequence shown here is derived from an EMBL/GenBank/DDBJ whole genome shotgun (WGS) entry which is preliminary data.</text>
</comment>
<proteinExistence type="predicted"/>
<gene>
    <name evidence="1" type="ORF">MHUMG1_10555</name>
</gene>
<organism evidence="1 2">
    <name type="scientific">Metarhizium humberi</name>
    <dbReference type="NCBI Taxonomy" id="2596975"/>
    <lineage>
        <taxon>Eukaryota</taxon>
        <taxon>Fungi</taxon>
        <taxon>Dikarya</taxon>
        <taxon>Ascomycota</taxon>
        <taxon>Pezizomycotina</taxon>
        <taxon>Sordariomycetes</taxon>
        <taxon>Hypocreomycetidae</taxon>
        <taxon>Hypocreales</taxon>
        <taxon>Clavicipitaceae</taxon>
        <taxon>Metarhizium</taxon>
    </lineage>
</organism>
<protein>
    <submittedName>
        <fullName evidence="1">Uncharacterized protein</fullName>
    </submittedName>
</protein>
<evidence type="ECO:0000313" key="2">
    <source>
        <dbReference type="Proteomes" id="UP000764110"/>
    </source>
</evidence>
<sequence>MTQSIHSGTRREIKVAKACDWRRGEVAPGPCARTWAAMTSLPRRIAGELDDIPWTLASVPPPHSPGRRPSSVIIWGSGVACCCQDPVSTHETGEGHDQHPVLSMPRGKRPASEVMRQLEYDDETDIALQQVMLLG</sequence>
<accession>A0A9P8M147</accession>
<dbReference type="Proteomes" id="UP000764110">
    <property type="component" value="Unassembled WGS sequence"/>
</dbReference>
<dbReference type="AlphaFoldDB" id="A0A9P8M147"/>
<evidence type="ECO:0000313" key="1">
    <source>
        <dbReference type="EMBL" id="KAH0591697.1"/>
    </source>
</evidence>
<reference evidence="1 2" key="1">
    <citation type="submission" date="2020-07" db="EMBL/GenBank/DDBJ databases">
        <title>Metarhizium humberi genome.</title>
        <authorList>
            <person name="Lysoe E."/>
        </authorList>
    </citation>
    <scope>NUCLEOTIDE SEQUENCE [LARGE SCALE GENOMIC DNA]</scope>
    <source>
        <strain evidence="1 2">ESALQ1638</strain>
    </source>
</reference>
<name>A0A9P8M147_9HYPO</name>
<dbReference type="EMBL" id="JACEFI010000053">
    <property type="protein sequence ID" value="KAH0591697.1"/>
    <property type="molecule type" value="Genomic_DNA"/>
</dbReference>
<keyword evidence="2" id="KW-1185">Reference proteome</keyword>